<name>A0A2P8CJW4_9BACT</name>
<gene>
    <name evidence="2" type="ORF">CLV93_101212</name>
    <name evidence="1" type="ORF">JCM18694_01280</name>
</gene>
<dbReference type="Proteomes" id="UP000396862">
    <property type="component" value="Unassembled WGS sequence"/>
</dbReference>
<comment type="caution">
    <text evidence="2">The sequence shown here is derived from an EMBL/GenBank/DDBJ whole genome shotgun (WGS) entry which is preliminary data.</text>
</comment>
<reference evidence="1 4" key="2">
    <citation type="submission" date="2019-10" db="EMBL/GenBank/DDBJ databases">
        <title>Prolixibacter strains distinguished by the presence of nitrate reductase genes were adept at nitrate-dependent anaerobic corrosion of metallic iron and carbon steel.</title>
        <authorList>
            <person name="Iino T."/>
            <person name="Shono N."/>
            <person name="Ito K."/>
            <person name="Nakamura R."/>
            <person name="Sueoka K."/>
            <person name="Harayama S."/>
            <person name="Ohkuma M."/>
        </authorList>
    </citation>
    <scope>NUCLEOTIDE SEQUENCE [LARGE SCALE GENOMIC DNA]</scope>
    <source>
        <strain evidence="1 4">MIC1-1</strain>
    </source>
</reference>
<keyword evidence="4" id="KW-1185">Reference proteome</keyword>
<accession>A0A2P8CJW4</accession>
<dbReference type="AlphaFoldDB" id="A0A2P8CJW4"/>
<sequence>MELSKLSNEEKGNLAIELVKSLKSDGADISTLKDELLSVDLKPDDSGRVRSGTNRIKLGQLENDIRRAVEFINGPLHSAFDSLGVEFSFELVKDVFSGGSKFGELFNSKLHKDLSLMSIPASRTLIENSARDGLQEFNNVVSDGRSRFGYSVFDFITFEDGSAVFSDDGMNHLQDECGIFLSDPEEISLYSAHLKACDALNDLFGGYARMDWHKIFDFEKDGTFKPSPVYYDVLLNGIKNAKGKNDGKD</sequence>
<organism evidence="2 3">
    <name type="scientific">Prolixibacter denitrificans</name>
    <dbReference type="NCBI Taxonomy" id="1541063"/>
    <lineage>
        <taxon>Bacteria</taxon>
        <taxon>Pseudomonadati</taxon>
        <taxon>Bacteroidota</taxon>
        <taxon>Bacteroidia</taxon>
        <taxon>Marinilabiliales</taxon>
        <taxon>Prolixibacteraceae</taxon>
        <taxon>Prolixibacter</taxon>
    </lineage>
</organism>
<protein>
    <submittedName>
        <fullName evidence="2">Uncharacterized protein</fullName>
    </submittedName>
</protein>
<dbReference type="RefSeq" id="WP_106540317.1">
    <property type="nucleotide sequence ID" value="NZ_BLAU01000001.1"/>
</dbReference>
<evidence type="ECO:0000313" key="2">
    <source>
        <dbReference type="EMBL" id="PSK85260.1"/>
    </source>
</evidence>
<evidence type="ECO:0000313" key="4">
    <source>
        <dbReference type="Proteomes" id="UP000396862"/>
    </source>
</evidence>
<proteinExistence type="predicted"/>
<dbReference type="EMBL" id="BLAU01000001">
    <property type="protein sequence ID" value="GET19882.1"/>
    <property type="molecule type" value="Genomic_DNA"/>
</dbReference>
<dbReference type="Proteomes" id="UP000240621">
    <property type="component" value="Unassembled WGS sequence"/>
</dbReference>
<evidence type="ECO:0000313" key="1">
    <source>
        <dbReference type="EMBL" id="GET19882.1"/>
    </source>
</evidence>
<reference evidence="2 3" key="1">
    <citation type="submission" date="2018-03" db="EMBL/GenBank/DDBJ databases">
        <title>Genomic Encyclopedia of Archaeal and Bacterial Type Strains, Phase II (KMG-II): from individual species to whole genera.</title>
        <authorList>
            <person name="Goeker M."/>
        </authorList>
    </citation>
    <scope>NUCLEOTIDE SEQUENCE [LARGE SCALE GENOMIC DNA]</scope>
    <source>
        <strain evidence="2 3">DSM 27267</strain>
    </source>
</reference>
<dbReference type="EMBL" id="PYGC01000001">
    <property type="protein sequence ID" value="PSK85260.1"/>
    <property type="molecule type" value="Genomic_DNA"/>
</dbReference>
<evidence type="ECO:0000313" key="3">
    <source>
        <dbReference type="Proteomes" id="UP000240621"/>
    </source>
</evidence>